<dbReference type="SUPFAM" id="SSF56801">
    <property type="entry name" value="Acetyl-CoA synthetase-like"/>
    <property type="match status" value="1"/>
</dbReference>
<comment type="caution">
    <text evidence="4">The sequence shown here is derived from an EMBL/GenBank/DDBJ whole genome shotgun (WGS) entry which is preliminary data.</text>
</comment>
<dbReference type="InterPro" id="IPR020845">
    <property type="entry name" value="AMP-binding_CS"/>
</dbReference>
<feature type="domain" description="AMP-dependent synthetase/ligase" evidence="2">
    <location>
        <begin position="50"/>
        <end position="401"/>
    </location>
</feature>
<dbReference type="Proteomes" id="UP001596523">
    <property type="component" value="Unassembled WGS sequence"/>
</dbReference>
<keyword evidence="5" id="KW-1185">Reference proteome</keyword>
<reference evidence="5" key="1">
    <citation type="journal article" date="2019" name="Int. J. Syst. Evol. Microbiol.">
        <title>The Global Catalogue of Microorganisms (GCM) 10K type strain sequencing project: providing services to taxonomists for standard genome sequencing and annotation.</title>
        <authorList>
            <consortium name="The Broad Institute Genomics Platform"/>
            <consortium name="The Broad Institute Genome Sequencing Center for Infectious Disease"/>
            <person name="Wu L."/>
            <person name="Ma J."/>
        </authorList>
    </citation>
    <scope>NUCLEOTIDE SEQUENCE [LARGE SCALE GENOMIC DNA]</scope>
    <source>
        <strain evidence="5">SYNS20</strain>
    </source>
</reference>
<dbReference type="Gene3D" id="3.30.300.30">
    <property type="match status" value="1"/>
</dbReference>
<dbReference type="InterPro" id="IPR045851">
    <property type="entry name" value="AMP-bd_C_sf"/>
</dbReference>
<name>A0ABW2JUE7_9ACTN</name>
<dbReference type="InterPro" id="IPR025110">
    <property type="entry name" value="AMP-bd_C"/>
</dbReference>
<accession>A0ABW2JUE7</accession>
<dbReference type="InterPro" id="IPR010071">
    <property type="entry name" value="AA_adenyl_dom"/>
</dbReference>
<dbReference type="Pfam" id="PF13193">
    <property type="entry name" value="AMP-binding_C"/>
    <property type="match status" value="1"/>
</dbReference>
<feature type="domain" description="AMP-binding enzyme C-terminal" evidence="3">
    <location>
        <begin position="467"/>
        <end position="539"/>
    </location>
</feature>
<dbReference type="InterPro" id="IPR000873">
    <property type="entry name" value="AMP-dep_synth/lig_dom"/>
</dbReference>
<dbReference type="RefSeq" id="WP_381838048.1">
    <property type="nucleotide sequence ID" value="NZ_JBHTCF010000020.1"/>
</dbReference>
<proteinExistence type="predicted"/>
<gene>
    <name evidence="4" type="ORF">ACFQVC_34340</name>
</gene>
<dbReference type="PANTHER" id="PTHR45527:SF1">
    <property type="entry name" value="FATTY ACID SYNTHASE"/>
    <property type="match status" value="1"/>
</dbReference>
<feature type="compositionally biased region" description="Gly residues" evidence="1">
    <location>
        <begin position="27"/>
        <end position="37"/>
    </location>
</feature>
<sequence>MTAADRTTTGTGTTAGAGTEARTGSETGAGTGSETGAGTGARTMYDWFAASVAEFGDARTALEVAGDHLGYAELDATAQRIAAELIGVHGEVPTRVGLLAARSTAAYAGYLAVQRLGATVVPLNPGFPPQRNAAIARRAGLDLVIAEERAPGRTELPVPVLLLTDERMTSLRTGPVPELPESTAGPDDLAYILFTSGSTGQPKGVPIAHRNVSAYLGHVIPRYELGPDARVSQTFDLTFDPSVYDMFAAWGSGATLVVPGQRDLLSPVRFVGRQRITHWNSVPSIASIALRLRALKPGSMPTLRWSLFCGEALTVPHAEAWSAAAPAATLENIYGPTEMTVTWTEFRLPRRRDDWPETANGTVPIGTPYPGQEHLVIDEDGRPADEGELCVRGTQRFPGYLDPADNTDRFVTFDGTRTTPYDGARPLTADHWYRTGDRVTTAEGQLVHLGRLDHQLKIRGYRVELGEVESALLAQDGVSEAVVVAVPDAGGETTLEAFCTGQVPDTEALLTALRERLPAYMVPNGITTLTALPLNPNGKIDRRALTTRLSAPEGDSRGRAA</sequence>
<evidence type="ECO:0000259" key="3">
    <source>
        <dbReference type="Pfam" id="PF13193"/>
    </source>
</evidence>
<dbReference type="Gene3D" id="3.40.50.12780">
    <property type="entry name" value="N-terminal domain of ligase-like"/>
    <property type="match status" value="1"/>
</dbReference>
<evidence type="ECO:0000256" key="1">
    <source>
        <dbReference type="SAM" id="MobiDB-lite"/>
    </source>
</evidence>
<protein>
    <submittedName>
        <fullName evidence="4">Amino acid adenylation domain-containing protein</fullName>
    </submittedName>
</protein>
<dbReference type="EMBL" id="JBHTCF010000020">
    <property type="protein sequence ID" value="MFC7309276.1"/>
    <property type="molecule type" value="Genomic_DNA"/>
</dbReference>
<dbReference type="NCBIfam" id="TIGR01733">
    <property type="entry name" value="AA-adenyl-dom"/>
    <property type="match status" value="1"/>
</dbReference>
<evidence type="ECO:0000313" key="5">
    <source>
        <dbReference type="Proteomes" id="UP001596523"/>
    </source>
</evidence>
<feature type="compositionally biased region" description="Low complexity" evidence="1">
    <location>
        <begin position="1"/>
        <end position="26"/>
    </location>
</feature>
<evidence type="ECO:0000259" key="2">
    <source>
        <dbReference type="Pfam" id="PF00501"/>
    </source>
</evidence>
<dbReference type="Pfam" id="PF00501">
    <property type="entry name" value="AMP-binding"/>
    <property type="match status" value="1"/>
</dbReference>
<organism evidence="4 5">
    <name type="scientific">Streptomyces monticola</name>
    <dbReference type="NCBI Taxonomy" id="2666263"/>
    <lineage>
        <taxon>Bacteria</taxon>
        <taxon>Bacillati</taxon>
        <taxon>Actinomycetota</taxon>
        <taxon>Actinomycetes</taxon>
        <taxon>Kitasatosporales</taxon>
        <taxon>Streptomycetaceae</taxon>
        <taxon>Streptomyces</taxon>
    </lineage>
</organism>
<dbReference type="PANTHER" id="PTHR45527">
    <property type="entry name" value="NONRIBOSOMAL PEPTIDE SYNTHETASE"/>
    <property type="match status" value="1"/>
</dbReference>
<evidence type="ECO:0000313" key="4">
    <source>
        <dbReference type="EMBL" id="MFC7309276.1"/>
    </source>
</evidence>
<feature type="region of interest" description="Disordered" evidence="1">
    <location>
        <begin position="1"/>
        <end position="37"/>
    </location>
</feature>
<dbReference type="InterPro" id="IPR042099">
    <property type="entry name" value="ANL_N_sf"/>
</dbReference>
<dbReference type="PROSITE" id="PS00455">
    <property type="entry name" value="AMP_BINDING"/>
    <property type="match status" value="1"/>
</dbReference>